<gene>
    <name evidence="1" type="ORF">Tco_0727168</name>
</gene>
<reference evidence="1" key="1">
    <citation type="journal article" date="2022" name="Int. J. Mol. Sci.">
        <title>Draft Genome of Tanacetum Coccineum: Genomic Comparison of Closely Related Tanacetum-Family Plants.</title>
        <authorList>
            <person name="Yamashiro T."/>
            <person name="Shiraishi A."/>
            <person name="Nakayama K."/>
            <person name="Satake H."/>
        </authorList>
    </citation>
    <scope>NUCLEOTIDE SEQUENCE</scope>
</reference>
<sequence>MGLWYPKDSGFKLISYSDANHVGCKDDCKSTSGGLQFLGGKLVSWSPQKQDCIAMSTAEVETEYQLADLFTKALPKERFEYLVHRIEFIMAQPQRQADVHQDELYPPNKRYALMDANKKIDLEHSLCPNESKILENILQNHPLRFSIAASSSVPCIYLGQFWHTLKEDGSKYRLKFMLDRKKLTLTLDDFRIIFHLPQATDNNYDRFVPAPKFSEMIMQMLYCFVNNIYVDYADLIWEGFHYSLEHPTKLIPYTRFTKLIMSHYMTAFLEISRRARDKYHNLEDDEMVKSIFNSWKHKDREGMKIPSWMITDEMKLTENYRMYDVVFRVDAPTTQSQPIESR</sequence>
<comment type="caution">
    <text evidence="1">The sequence shown here is derived from an EMBL/GenBank/DDBJ whole genome shotgun (WGS) entry which is preliminary data.</text>
</comment>
<dbReference type="EMBL" id="BQNB010010436">
    <property type="protein sequence ID" value="GJS77287.1"/>
    <property type="molecule type" value="Genomic_DNA"/>
</dbReference>
<reference evidence="1" key="2">
    <citation type="submission" date="2022-01" db="EMBL/GenBank/DDBJ databases">
        <authorList>
            <person name="Yamashiro T."/>
            <person name="Shiraishi A."/>
            <person name="Satake H."/>
            <person name="Nakayama K."/>
        </authorList>
    </citation>
    <scope>NUCLEOTIDE SEQUENCE</scope>
</reference>
<dbReference type="CDD" id="cd09272">
    <property type="entry name" value="RNase_HI_RT_Ty1"/>
    <property type="match status" value="1"/>
</dbReference>
<dbReference type="PANTHER" id="PTHR11439">
    <property type="entry name" value="GAG-POL-RELATED RETROTRANSPOSON"/>
    <property type="match status" value="1"/>
</dbReference>
<proteinExistence type="predicted"/>
<accession>A0ABQ4YK31</accession>
<dbReference type="Proteomes" id="UP001151760">
    <property type="component" value="Unassembled WGS sequence"/>
</dbReference>
<keyword evidence="2" id="KW-1185">Reference proteome</keyword>
<dbReference type="PANTHER" id="PTHR11439:SF483">
    <property type="entry name" value="PEPTIDE SYNTHASE GLIP-LIKE, PUTATIVE (AFU_ORTHOLOGUE AFUA_3G12920)-RELATED"/>
    <property type="match status" value="1"/>
</dbReference>
<name>A0ABQ4YK31_9ASTR</name>
<evidence type="ECO:0000313" key="1">
    <source>
        <dbReference type="EMBL" id="GJS77287.1"/>
    </source>
</evidence>
<organism evidence="1 2">
    <name type="scientific">Tanacetum coccineum</name>
    <dbReference type="NCBI Taxonomy" id="301880"/>
    <lineage>
        <taxon>Eukaryota</taxon>
        <taxon>Viridiplantae</taxon>
        <taxon>Streptophyta</taxon>
        <taxon>Embryophyta</taxon>
        <taxon>Tracheophyta</taxon>
        <taxon>Spermatophyta</taxon>
        <taxon>Magnoliopsida</taxon>
        <taxon>eudicotyledons</taxon>
        <taxon>Gunneridae</taxon>
        <taxon>Pentapetalae</taxon>
        <taxon>asterids</taxon>
        <taxon>campanulids</taxon>
        <taxon>Asterales</taxon>
        <taxon>Asteraceae</taxon>
        <taxon>Asteroideae</taxon>
        <taxon>Anthemideae</taxon>
        <taxon>Anthemidinae</taxon>
        <taxon>Tanacetum</taxon>
    </lineage>
</organism>
<protein>
    <submittedName>
        <fullName evidence="1">Uncharacterized protein</fullName>
    </submittedName>
</protein>
<evidence type="ECO:0000313" key="2">
    <source>
        <dbReference type="Proteomes" id="UP001151760"/>
    </source>
</evidence>